<organism evidence="1 2">
    <name type="scientific">Massilia mucilaginosa</name>
    <dbReference type="NCBI Taxonomy" id="2609282"/>
    <lineage>
        <taxon>Bacteria</taxon>
        <taxon>Pseudomonadati</taxon>
        <taxon>Pseudomonadota</taxon>
        <taxon>Betaproteobacteria</taxon>
        <taxon>Burkholderiales</taxon>
        <taxon>Oxalobacteraceae</taxon>
        <taxon>Telluria group</taxon>
        <taxon>Massilia</taxon>
    </lineage>
</organism>
<sequence length="72" mass="7990">MRKGVAPPQARRSGKTDKRCKVVRKITIGTASEHDTLHFEAVLPPRIPTRNFPLIRGAPPYIQQLMSSILAA</sequence>
<dbReference type="Proteomes" id="UP000609726">
    <property type="component" value="Unassembled WGS sequence"/>
</dbReference>
<accession>A0ABX0NSJ6</accession>
<protein>
    <submittedName>
        <fullName evidence="1">Uncharacterized protein</fullName>
    </submittedName>
</protein>
<evidence type="ECO:0000313" key="1">
    <source>
        <dbReference type="EMBL" id="NHZ89883.1"/>
    </source>
</evidence>
<name>A0ABX0NSJ6_9BURK</name>
<gene>
    <name evidence="1" type="ORF">F2P45_12790</name>
</gene>
<reference evidence="1 2" key="1">
    <citation type="submission" date="2019-10" db="EMBL/GenBank/DDBJ databases">
        <title>Taxonomy of Antarctic Massilia spp.: description of Massilia rubra sp. nov., Massilia aquatica sp. nov., Massilia mucilaginosa sp. nov., Massilia frigida sp. nov. isolated from streams, lakes and regoliths.</title>
        <authorList>
            <person name="Holochova P."/>
            <person name="Sedlacek I."/>
            <person name="Kralova S."/>
            <person name="Maslanova I."/>
            <person name="Busse H.-J."/>
            <person name="Stankova E."/>
            <person name="Vrbovska V."/>
            <person name="Kovarovic V."/>
            <person name="Bartak M."/>
            <person name="Svec P."/>
            <person name="Pantucek R."/>
        </authorList>
    </citation>
    <scope>NUCLEOTIDE SEQUENCE [LARGE SCALE GENOMIC DNA]</scope>
    <source>
        <strain evidence="1 2">CCM 8733</strain>
    </source>
</reference>
<proteinExistence type="predicted"/>
<evidence type="ECO:0000313" key="2">
    <source>
        <dbReference type="Proteomes" id="UP000609726"/>
    </source>
</evidence>
<keyword evidence="2" id="KW-1185">Reference proteome</keyword>
<dbReference type="EMBL" id="WHJH01000012">
    <property type="protein sequence ID" value="NHZ89883.1"/>
    <property type="molecule type" value="Genomic_DNA"/>
</dbReference>
<comment type="caution">
    <text evidence="1">The sequence shown here is derived from an EMBL/GenBank/DDBJ whole genome shotgun (WGS) entry which is preliminary data.</text>
</comment>